<accession>A0A2P8AGA6</accession>
<dbReference type="InterPro" id="IPR002347">
    <property type="entry name" value="SDR_fam"/>
</dbReference>
<protein>
    <recommendedName>
        <fullName evidence="5">Retinol dehydrogenase 12</fullName>
    </recommendedName>
</protein>
<evidence type="ECO:0000313" key="4">
    <source>
        <dbReference type="Proteomes" id="UP000243723"/>
    </source>
</evidence>
<comment type="caution">
    <text evidence="3">The sequence shown here is derived from an EMBL/GenBank/DDBJ whole genome shotgun (WGS) entry which is preliminary data.</text>
</comment>
<keyword evidence="2" id="KW-0560">Oxidoreductase</keyword>
<evidence type="ECO:0000313" key="3">
    <source>
        <dbReference type="EMBL" id="PSK59487.1"/>
    </source>
</evidence>
<dbReference type="PANTHER" id="PTHR24320:SF33">
    <property type="entry name" value="OXIDOREDUCTASE BLI-4, MITOCHONDRIAL-RELATED"/>
    <property type="match status" value="1"/>
</dbReference>
<organism evidence="3 4">
    <name type="scientific">Elsinoe australis</name>
    <dbReference type="NCBI Taxonomy" id="40998"/>
    <lineage>
        <taxon>Eukaryota</taxon>
        <taxon>Fungi</taxon>
        <taxon>Dikarya</taxon>
        <taxon>Ascomycota</taxon>
        <taxon>Pezizomycotina</taxon>
        <taxon>Dothideomycetes</taxon>
        <taxon>Dothideomycetidae</taxon>
        <taxon>Myriangiales</taxon>
        <taxon>Elsinoaceae</taxon>
        <taxon>Elsinoe</taxon>
    </lineage>
</organism>
<dbReference type="AlphaFoldDB" id="A0A2P8AGA6"/>
<dbReference type="EMBL" id="NHZQ01000010">
    <property type="protein sequence ID" value="PSK59487.1"/>
    <property type="molecule type" value="Genomic_DNA"/>
</dbReference>
<dbReference type="InterPro" id="IPR036291">
    <property type="entry name" value="NAD(P)-bd_dom_sf"/>
</dbReference>
<dbReference type="Gene3D" id="3.40.50.720">
    <property type="entry name" value="NAD(P)-binding Rossmann-like Domain"/>
    <property type="match status" value="1"/>
</dbReference>
<evidence type="ECO:0008006" key="5">
    <source>
        <dbReference type="Google" id="ProtNLM"/>
    </source>
</evidence>
<proteinExistence type="inferred from homology"/>
<comment type="similarity">
    <text evidence="1">Belongs to the short-chain dehydrogenases/reductases (SDR) family.</text>
</comment>
<name>A0A2P8AGA6_9PEZI</name>
<dbReference type="SUPFAM" id="SSF51735">
    <property type="entry name" value="NAD(P)-binding Rossmann-fold domains"/>
    <property type="match status" value="1"/>
</dbReference>
<evidence type="ECO:0000256" key="2">
    <source>
        <dbReference type="ARBA" id="ARBA00023002"/>
    </source>
</evidence>
<keyword evidence="4" id="KW-1185">Reference proteome</keyword>
<dbReference type="Proteomes" id="UP000243723">
    <property type="component" value="Unassembled WGS sequence"/>
</dbReference>
<evidence type="ECO:0000256" key="1">
    <source>
        <dbReference type="ARBA" id="ARBA00006484"/>
    </source>
</evidence>
<dbReference type="PANTHER" id="PTHR24320">
    <property type="entry name" value="RETINOL DEHYDROGENASE"/>
    <property type="match status" value="1"/>
</dbReference>
<dbReference type="Pfam" id="PF00106">
    <property type="entry name" value="adh_short"/>
    <property type="match status" value="1"/>
</dbReference>
<dbReference type="OrthoDB" id="191139at2759"/>
<reference evidence="3 4" key="1">
    <citation type="submission" date="2017-05" db="EMBL/GenBank/DDBJ databases">
        <title>Draft genome sequence of Elsinoe australis.</title>
        <authorList>
            <person name="Cheng Q."/>
        </authorList>
    </citation>
    <scope>NUCLEOTIDE SEQUENCE [LARGE SCALE GENOMIC DNA]</scope>
    <source>
        <strain evidence="3 4">NL1</strain>
    </source>
</reference>
<dbReference type="STRING" id="40998.A0A2P8AGA6"/>
<dbReference type="GO" id="GO:0016491">
    <property type="term" value="F:oxidoreductase activity"/>
    <property type="evidence" value="ECO:0007669"/>
    <property type="project" value="UniProtKB-KW"/>
</dbReference>
<dbReference type="PRINTS" id="PR00081">
    <property type="entry name" value="GDHRDH"/>
</dbReference>
<sequence>MEAIRNKLAENFTGAAHTGGTQTFSLDEVPDLTGKVAVVTGGSEGIGYGCTHTLLSKGISKLFITSVRLETGKDALEGLEDELGADARNRVVYIQNDQSDWVEAAKVASDIASQTDRIDILINNAARGIMTRQLAETNGIDLHMAINHFGHEVITSHLLPTLKKTADAGHTVRIVNLSSNLHESAPSDVKFESVDELNKDYGPNAQYARTKLANLLHAKYLDKHLHSEHPNILINATHPGIVDTAQTTDHVHEAYPTLGYGMSKVLKPFQKSQFEGCVSTMFAATKTEQSGQYICPPCIVEKGSDKANDPALAEQLMKLTREVIEQKTRPESSAKGCPFNDA</sequence>
<gene>
    <name evidence="3" type="ORF">B9Z65_3811</name>
</gene>